<dbReference type="InterPro" id="IPR051511">
    <property type="entry name" value="MitoQC_Scaffold_Kinases"/>
</dbReference>
<feature type="region of interest" description="Disordered" evidence="2">
    <location>
        <begin position="544"/>
        <end position="656"/>
    </location>
</feature>
<dbReference type="RefSeq" id="XP_007890093.1">
    <property type="nucleotide sequence ID" value="XM_007891902.2"/>
</dbReference>
<accession>A0A4W3JG19</accession>
<dbReference type="RefSeq" id="XP_007890094.1">
    <property type="nucleotide sequence ID" value="XM_007891903.2"/>
</dbReference>
<evidence type="ECO:0000256" key="2">
    <source>
        <dbReference type="SAM" id="MobiDB-lite"/>
    </source>
</evidence>
<dbReference type="GO" id="GO:0004672">
    <property type="term" value="F:protein kinase activity"/>
    <property type="evidence" value="ECO:0007669"/>
    <property type="project" value="InterPro"/>
</dbReference>
<keyword evidence="5" id="KW-1185">Reference proteome</keyword>
<evidence type="ECO:0000313" key="4">
    <source>
        <dbReference type="Ensembl" id="ENSCMIP00000037018.1"/>
    </source>
</evidence>
<dbReference type="GeneTree" id="ENSGT00940000157066"/>
<dbReference type="SMART" id="SM00220">
    <property type="entry name" value="S_TKc"/>
    <property type="match status" value="1"/>
</dbReference>
<dbReference type="OrthoDB" id="9447225at2759"/>
<feature type="region of interest" description="Disordered" evidence="2">
    <location>
        <begin position="707"/>
        <end position="736"/>
    </location>
</feature>
<reference evidence="5" key="2">
    <citation type="journal article" date="2007" name="PLoS Biol.">
        <title>Survey sequencing and comparative analysis of the elephant shark (Callorhinchus milii) genome.</title>
        <authorList>
            <person name="Venkatesh B."/>
            <person name="Kirkness E.F."/>
            <person name="Loh Y.H."/>
            <person name="Halpern A.L."/>
            <person name="Lee A.P."/>
            <person name="Johnson J."/>
            <person name="Dandona N."/>
            <person name="Viswanathan L.D."/>
            <person name="Tay A."/>
            <person name="Venter J.C."/>
            <person name="Strausberg R.L."/>
            <person name="Brenner S."/>
        </authorList>
    </citation>
    <scope>NUCLEOTIDE SEQUENCE [LARGE SCALE GENOMIC DNA]</scope>
</reference>
<dbReference type="Proteomes" id="UP000314986">
    <property type="component" value="Unassembled WGS sequence"/>
</dbReference>
<dbReference type="GeneID" id="103177651"/>
<feature type="compositionally biased region" description="Polar residues" evidence="2">
    <location>
        <begin position="607"/>
        <end position="648"/>
    </location>
</feature>
<dbReference type="GO" id="GO:0005524">
    <property type="term" value="F:ATP binding"/>
    <property type="evidence" value="ECO:0007669"/>
    <property type="project" value="InterPro"/>
</dbReference>
<feature type="compositionally biased region" description="Polar residues" evidence="2">
    <location>
        <begin position="505"/>
        <end position="515"/>
    </location>
</feature>
<dbReference type="InterPro" id="IPR000719">
    <property type="entry name" value="Prot_kinase_dom"/>
</dbReference>
<dbReference type="PROSITE" id="PS00109">
    <property type="entry name" value="PROTEIN_KINASE_TYR"/>
    <property type="match status" value="1"/>
</dbReference>
<dbReference type="InParanoid" id="A0A4W3JG19"/>
<evidence type="ECO:0000313" key="5">
    <source>
        <dbReference type="Proteomes" id="UP000314986"/>
    </source>
</evidence>
<dbReference type="InterPro" id="IPR008266">
    <property type="entry name" value="Tyr_kinase_AS"/>
</dbReference>
<comment type="similarity">
    <text evidence="1">Belongs to the protein kinase superfamily.</text>
</comment>
<dbReference type="SUPFAM" id="SSF56112">
    <property type="entry name" value="Protein kinase-like (PK-like)"/>
    <property type="match status" value="1"/>
</dbReference>
<feature type="region of interest" description="Disordered" evidence="2">
    <location>
        <begin position="993"/>
        <end position="1016"/>
    </location>
</feature>
<reference evidence="4" key="5">
    <citation type="submission" date="2025-09" db="UniProtKB">
        <authorList>
            <consortium name="Ensembl"/>
        </authorList>
    </citation>
    <scope>IDENTIFICATION</scope>
</reference>
<dbReference type="OMA" id="FSEHVWK"/>
<dbReference type="PANTHER" id="PTHR22972">
    <property type="entry name" value="SERINE/THREONINE PROTEIN KINASE"/>
    <property type="match status" value="1"/>
</dbReference>
<evidence type="ECO:0000259" key="3">
    <source>
        <dbReference type="PROSITE" id="PS50011"/>
    </source>
</evidence>
<feature type="compositionally biased region" description="Polar residues" evidence="2">
    <location>
        <begin position="784"/>
        <end position="801"/>
    </location>
</feature>
<dbReference type="KEGG" id="cmk:103177651"/>
<name>A0A4W3JG19_CALMI</name>
<organism evidence="4 5">
    <name type="scientific">Callorhinchus milii</name>
    <name type="common">Ghost shark</name>
    <dbReference type="NCBI Taxonomy" id="7868"/>
    <lineage>
        <taxon>Eukaryota</taxon>
        <taxon>Metazoa</taxon>
        <taxon>Chordata</taxon>
        <taxon>Craniata</taxon>
        <taxon>Vertebrata</taxon>
        <taxon>Chondrichthyes</taxon>
        <taxon>Holocephali</taxon>
        <taxon>Chimaeriformes</taxon>
        <taxon>Callorhinchidae</taxon>
        <taxon>Callorhinchus</taxon>
    </lineage>
</organism>
<reference evidence="5" key="3">
    <citation type="journal article" date="2014" name="Nature">
        <title>Elephant shark genome provides unique insights into gnathostome evolution.</title>
        <authorList>
            <consortium name="International Elephant Shark Genome Sequencing Consortium"/>
            <person name="Venkatesh B."/>
            <person name="Lee A.P."/>
            <person name="Ravi V."/>
            <person name="Maurya A.K."/>
            <person name="Lian M.M."/>
            <person name="Swann J.B."/>
            <person name="Ohta Y."/>
            <person name="Flajnik M.F."/>
            <person name="Sutoh Y."/>
            <person name="Kasahara M."/>
            <person name="Hoon S."/>
            <person name="Gangu V."/>
            <person name="Roy S.W."/>
            <person name="Irimia M."/>
            <person name="Korzh V."/>
            <person name="Kondrychyn I."/>
            <person name="Lim Z.W."/>
            <person name="Tay B.H."/>
            <person name="Tohari S."/>
            <person name="Kong K.W."/>
            <person name="Ho S."/>
            <person name="Lorente-Galdos B."/>
            <person name="Quilez J."/>
            <person name="Marques-Bonet T."/>
            <person name="Raney B.J."/>
            <person name="Ingham P.W."/>
            <person name="Tay A."/>
            <person name="Hillier L.W."/>
            <person name="Minx P."/>
            <person name="Boehm T."/>
            <person name="Wilson R.K."/>
            <person name="Brenner S."/>
            <person name="Warren W.C."/>
        </authorList>
    </citation>
    <scope>NUCLEOTIDE SEQUENCE [LARGE SCALE GENOMIC DNA]</scope>
</reference>
<dbReference type="InterPro" id="IPR011009">
    <property type="entry name" value="Kinase-like_dom_sf"/>
</dbReference>
<feature type="region of interest" description="Disordered" evidence="2">
    <location>
        <begin position="767"/>
        <end position="832"/>
    </location>
</feature>
<dbReference type="Gene3D" id="1.10.510.10">
    <property type="entry name" value="Transferase(Phosphotransferase) domain 1"/>
    <property type="match status" value="1"/>
</dbReference>
<reference evidence="5" key="1">
    <citation type="journal article" date="2006" name="Science">
        <title>Ancient noncoding elements conserved in the human genome.</title>
        <authorList>
            <person name="Venkatesh B."/>
            <person name="Kirkness E.F."/>
            <person name="Loh Y.H."/>
            <person name="Halpern A.L."/>
            <person name="Lee A.P."/>
            <person name="Johnson J."/>
            <person name="Dandona N."/>
            <person name="Viswanathan L.D."/>
            <person name="Tay A."/>
            <person name="Venter J.C."/>
            <person name="Strausberg R.L."/>
            <person name="Brenner S."/>
        </authorList>
    </citation>
    <scope>NUCLEOTIDE SEQUENCE [LARGE SCALE GENOMIC DNA]</scope>
</reference>
<feature type="region of interest" description="Disordered" evidence="2">
    <location>
        <begin position="487"/>
        <end position="515"/>
    </location>
</feature>
<proteinExistence type="inferred from homology"/>
<evidence type="ECO:0000256" key="1">
    <source>
        <dbReference type="ARBA" id="ARBA00038349"/>
    </source>
</evidence>
<dbReference type="Ensembl" id="ENSCMIT00000037559.1">
    <property type="protein sequence ID" value="ENSCMIP00000037018.1"/>
    <property type="gene ID" value="ENSCMIG00000015613.1"/>
</dbReference>
<feature type="domain" description="Protein kinase" evidence="3">
    <location>
        <begin position="1091"/>
        <end position="1407"/>
    </location>
</feature>
<gene>
    <name evidence="4" type="primary">LOC103177651</name>
</gene>
<dbReference type="PANTHER" id="PTHR22972:SF3">
    <property type="entry name" value="INACTIVE TYROSINE-PROTEIN KINASE PRAG1"/>
    <property type="match status" value="1"/>
</dbReference>
<dbReference type="STRING" id="7868.ENSCMIP00000037018"/>
<dbReference type="Pfam" id="PF00069">
    <property type="entry name" value="Pkinase"/>
    <property type="match status" value="1"/>
</dbReference>
<reference evidence="4" key="4">
    <citation type="submission" date="2025-08" db="UniProtKB">
        <authorList>
            <consortium name="Ensembl"/>
        </authorList>
    </citation>
    <scope>IDENTIFICATION</scope>
</reference>
<feature type="compositionally biased region" description="Low complexity" evidence="2">
    <location>
        <begin position="933"/>
        <end position="944"/>
    </location>
</feature>
<protein>
    <submittedName>
        <fullName evidence="4">Tyrosine-protein kinase SgK223-like</fullName>
    </submittedName>
</protein>
<dbReference type="PROSITE" id="PS50011">
    <property type="entry name" value="PROTEIN_KINASE_DOM"/>
    <property type="match status" value="1"/>
</dbReference>
<feature type="region of interest" description="Disordered" evidence="2">
    <location>
        <begin position="888"/>
        <end position="944"/>
    </location>
</feature>
<feature type="compositionally biased region" description="Polar residues" evidence="2">
    <location>
        <begin position="551"/>
        <end position="586"/>
    </location>
</feature>
<sequence length="1484" mass="165229">MSLCNDFSEHVWKPGSCKNCFKSRGSHKLQTATDTGKVATHTTNVFKNNGDRTLLDEEYALASSHSKPTIAVKPTLMNSDGATEMWADVNMNSEGQQVTQEMSSEKSKSCQNNNDIEPGTMQLDCNSCRCLRAAVGNHSSDDAVHSWCPKENCGEISRHGSESLYEQNVYHTESSGDGEGHGYMSTPANTDTFTITRGVDKQQQQHSLFPHQEFKSLNLPSPNNLKNSLRSRSTEAEKPMCSSYEEVLQFYSLDEETSNVMNSYMLIQSPNNSLSTEAAIPDLAFPSGSDQIYPLDKALSLNRDCSKSQMGAEHREIRKFETTTNTFFKLGSSYHGEVSIQCNEQYLQEHLDTCDSSLHHQAACPDSRDVLFMSGCGNPKELLPWEATQIRSYASQIKQHCHEASGSDCTNCSENKEEIAVPEIRPTVRNNNGNLCNWSVNSVLKPDRNEPIYAESTKRKNRAPGNKNNVRKAQWSTVETLQKETVVEHQEDGRTDVVGTDDVSSQRPTITVVTSHTDEDNRTFYLSSPDSAVAVQWQCFNPGANAHQDHGNPSPSLQHSPTGYSNQHRSSHESCSIETANLQHSSRPIPAVPPKQSKASTVLEPISTGNSKSQELNNLSMYKSCDSVGSDTASENHSVSQHCPSPTDISKESLGAEQSGKLSITIPISHPYSRVLTETAELSSSSLTAERRSRYYKTAWGKQCKIDEEEENEETRNHSQEGQPVSPMDSHCAKRGDKSLETAASTYNAPIPPITYSGVVHYGEKSQAGSYSEGNRRSDVSKATIYSSSEWTESRNPATNTVPPPPPPKKQSRERSMIKMSHSTSEGEKPSCGSVENLVGISEGMNGRFPAVSTESLGSDSDTRTFHDRGQAAEIVICVNGSHSWRDGHPVSAKSMDDALPSRGQPPPLPLKKVGNRTTSAPDCSSWRDLSPRRTNTSSSSSYLNVSVSDGVLHGHEGGSSDECHLCSPSSPSDRQHVFSSCESLEKCVPGYMHKAHSSDDNSNRNDQSLRSVSSNQISLANQSSSVSNLQLHRLLSNMDSKEGMHAKLGSLYAESLRRLAVKCEDFFMRGQKAQLHFNENNWSDFKLICNQPCCDAGDAIYYSAAFARDPDNQYAVKVCKNHGPDSHQAHFYSLSVQQSLSAHFNIQQDCGYFIASVPPSMLPRDEEATALQDGRTADGDDQGNANTSLADLSSSVTDRVVVITREVPHQTAADYAREWLHLHRSQPDDYERWVCLLLLQLCNGLEHLKERNVTHCDLCLENLLLVHCRPGKRHSENKKDRLSQVRLSRLIISNFLKAKQKPVANDARLRRDQARLAPEIVSASQYKKFDEFQTGILLYELLHQPNPFEVNPKLREQEYNLEDLPSIPRASLYSKGLQHLVQLLLEADPIKRIHISEAKRILQCLLWGPRKDLMEQKLRSKEMAYGVLQNWLDVKRALLMIKFAERSLSLEHRVELEDWLCCQYFAFASPDSLYHTARLLHLL</sequence>